<dbReference type="Proteomes" id="UP001228113">
    <property type="component" value="Chromosome"/>
</dbReference>
<evidence type="ECO:0000256" key="3">
    <source>
        <dbReference type="ARBA" id="ARBA00022989"/>
    </source>
</evidence>
<evidence type="ECO:0000313" key="8">
    <source>
        <dbReference type="Proteomes" id="UP001228113"/>
    </source>
</evidence>
<feature type="compositionally biased region" description="Gly residues" evidence="5">
    <location>
        <begin position="144"/>
        <end position="154"/>
    </location>
</feature>
<dbReference type="InterPro" id="IPR037682">
    <property type="entry name" value="TonB_C"/>
</dbReference>
<dbReference type="Pfam" id="PF13103">
    <property type="entry name" value="TonB_2"/>
    <property type="match status" value="1"/>
</dbReference>
<dbReference type="RefSeq" id="WP_243333159.1">
    <property type="nucleotide sequence ID" value="NZ_AP027081.1"/>
</dbReference>
<dbReference type="EMBL" id="AP027081">
    <property type="protein sequence ID" value="BDU77369.1"/>
    <property type="molecule type" value="Genomic_DNA"/>
</dbReference>
<keyword evidence="3" id="KW-1133">Transmembrane helix</keyword>
<dbReference type="GO" id="GO:0016020">
    <property type="term" value="C:membrane"/>
    <property type="evidence" value="ECO:0007669"/>
    <property type="project" value="UniProtKB-SubCell"/>
</dbReference>
<protein>
    <recommendedName>
        <fullName evidence="6">TonB C-terminal domain-containing protein</fullName>
    </recommendedName>
</protein>
<feature type="compositionally biased region" description="Basic and acidic residues" evidence="5">
    <location>
        <begin position="74"/>
        <end position="94"/>
    </location>
</feature>
<feature type="domain" description="TonB C-terminal" evidence="6">
    <location>
        <begin position="180"/>
        <end position="271"/>
    </location>
</feature>
<dbReference type="InterPro" id="IPR006260">
    <property type="entry name" value="TonB/TolA_C"/>
</dbReference>
<keyword evidence="2" id="KW-0812">Transmembrane</keyword>
<dbReference type="AlphaFoldDB" id="A0AA48GW47"/>
<reference evidence="7" key="1">
    <citation type="journal article" date="2023" name="Int. J. Syst. Evol. Microbiol.">
        <title>Mesoterricola silvestris gen. nov., sp. nov., Mesoterricola sediminis sp. nov., Geothrix oryzae sp. nov., Geothrix edaphica sp. nov., Geothrix rubra sp. nov., and Geothrix limicola sp. nov., six novel members of Acidobacteriota isolated from soils.</title>
        <authorList>
            <person name="Itoh H."/>
            <person name="Sugisawa Y."/>
            <person name="Mise K."/>
            <person name="Xu Z."/>
            <person name="Kuniyasu M."/>
            <person name="Ushijima N."/>
            <person name="Kawano K."/>
            <person name="Kobayashi E."/>
            <person name="Shiratori Y."/>
            <person name="Masuda Y."/>
            <person name="Senoo K."/>
        </authorList>
    </citation>
    <scope>NUCLEOTIDE SEQUENCE</scope>
    <source>
        <strain evidence="7">W786</strain>
    </source>
</reference>
<evidence type="ECO:0000256" key="4">
    <source>
        <dbReference type="ARBA" id="ARBA00023136"/>
    </source>
</evidence>
<comment type="subcellular location">
    <subcellularLocation>
        <location evidence="1">Membrane</location>
        <topology evidence="1">Single-pass membrane protein</topology>
    </subcellularLocation>
</comment>
<dbReference type="GO" id="GO:0055085">
    <property type="term" value="P:transmembrane transport"/>
    <property type="evidence" value="ECO:0007669"/>
    <property type="project" value="InterPro"/>
</dbReference>
<proteinExistence type="predicted"/>
<evidence type="ECO:0000313" key="7">
    <source>
        <dbReference type="EMBL" id="BDU77369.1"/>
    </source>
</evidence>
<evidence type="ECO:0000259" key="6">
    <source>
        <dbReference type="PROSITE" id="PS52015"/>
    </source>
</evidence>
<evidence type="ECO:0000256" key="1">
    <source>
        <dbReference type="ARBA" id="ARBA00004167"/>
    </source>
</evidence>
<dbReference type="KEGG" id="msea:METESE_23270"/>
<name>A0AA48GW47_9BACT</name>
<dbReference type="SUPFAM" id="SSF74653">
    <property type="entry name" value="TolA/TonB C-terminal domain"/>
    <property type="match status" value="1"/>
</dbReference>
<sequence length="271" mass="28470">MSQELYAYLRERARLGSLGLGRGLAASLAVHAVAVAALLFTPQSKDAEEETKVTWVSLPAAGVAGEAGGQGPLEEGKEGERQRRVEEVAPKRSEPTGYNATPNAWGTRPSRPVQGTSTNPDSMGKAPVASKGRNPSPNPTPGAAGSGGGGGVGTATGIPGLRATNGVAGGTGLVGDLDGDFPFLWYLQQIQARITGNWNRMTSSQGRVQIYFRIRRDGGIEGARVEIPSNNAALDQSALMAVRRSDPLPRLPDGFEAKTLGVRFWFTYLGN</sequence>
<keyword evidence="4" id="KW-0472">Membrane</keyword>
<dbReference type="PROSITE" id="PS52015">
    <property type="entry name" value="TONB_CTD"/>
    <property type="match status" value="1"/>
</dbReference>
<accession>A0AA48GW47</accession>
<dbReference type="Gene3D" id="3.30.1150.10">
    <property type="match status" value="1"/>
</dbReference>
<evidence type="ECO:0000256" key="5">
    <source>
        <dbReference type="SAM" id="MobiDB-lite"/>
    </source>
</evidence>
<organism evidence="7 8">
    <name type="scientific">Mesoterricola sediminis</name>
    <dbReference type="NCBI Taxonomy" id="2927980"/>
    <lineage>
        <taxon>Bacteria</taxon>
        <taxon>Pseudomonadati</taxon>
        <taxon>Acidobacteriota</taxon>
        <taxon>Holophagae</taxon>
        <taxon>Holophagales</taxon>
        <taxon>Holophagaceae</taxon>
        <taxon>Mesoterricola</taxon>
    </lineage>
</organism>
<dbReference type="NCBIfam" id="TIGR01352">
    <property type="entry name" value="tonB_Cterm"/>
    <property type="match status" value="1"/>
</dbReference>
<feature type="region of interest" description="Disordered" evidence="5">
    <location>
        <begin position="63"/>
        <end position="156"/>
    </location>
</feature>
<gene>
    <name evidence="7" type="ORF">METESE_23270</name>
</gene>
<keyword evidence="8" id="KW-1185">Reference proteome</keyword>
<evidence type="ECO:0000256" key="2">
    <source>
        <dbReference type="ARBA" id="ARBA00022692"/>
    </source>
</evidence>